<proteinExistence type="predicted"/>
<dbReference type="PROSITE" id="PS51257">
    <property type="entry name" value="PROKAR_LIPOPROTEIN"/>
    <property type="match status" value="1"/>
</dbReference>
<dbReference type="AlphaFoldDB" id="A0A7D5SLY9"/>
<name>A0A7D5SLY9_MYXXA</name>
<accession>A0A7D5SLY9</accession>
<reference evidence="1" key="1">
    <citation type="journal article" date="2020" name="ACS Chem. Biol.">
        <title>Biosynthesis of cittilins, unusual ribosomally synthesized and post-translationally modified peptides from Myxococcus xanthus.</title>
        <authorList>
            <person name="Hug J.J."/>
            <person name="Dastbaz J."/>
            <person name="Adam S."/>
            <person name="Revermann O."/>
            <person name="Koehnke J."/>
            <person name="Krug D."/>
            <person name="Muller R."/>
        </authorList>
    </citation>
    <scope>NUCLEOTIDE SEQUENCE</scope>
    <source>
        <strain evidence="1">Mxx48</strain>
    </source>
</reference>
<evidence type="ECO:0000313" key="1">
    <source>
        <dbReference type="EMBL" id="QLH55658.1"/>
    </source>
</evidence>
<dbReference type="EMBL" id="MN731370">
    <property type="protein sequence ID" value="QLH55658.1"/>
    <property type="molecule type" value="Genomic_DNA"/>
</dbReference>
<organism evidence="1">
    <name type="scientific">Myxococcus xanthus</name>
    <dbReference type="NCBI Taxonomy" id="34"/>
    <lineage>
        <taxon>Bacteria</taxon>
        <taxon>Pseudomonadati</taxon>
        <taxon>Myxococcota</taxon>
        <taxon>Myxococcia</taxon>
        <taxon>Myxococcales</taxon>
        <taxon>Cystobacterineae</taxon>
        <taxon>Myxococcaceae</taxon>
        <taxon>Myxococcus</taxon>
    </lineage>
</organism>
<evidence type="ECO:0008006" key="2">
    <source>
        <dbReference type="Google" id="ProtNLM"/>
    </source>
</evidence>
<sequence>MKSMAGIVVMTLVMLTSCGPMPSEEQAQVGAEEHFVSQEAALTGDCSVQIECANGTPRSCTGTGFACSASGANNGTVTCNGVSSSCSPIIQPICSCRADGCCNSRCLTPDPDCFILPDDPAPHLP</sequence>
<protein>
    <recommendedName>
        <fullName evidence="2">Lipoprotein</fullName>
    </recommendedName>
</protein>